<reference evidence="4 5" key="1">
    <citation type="submission" date="2015-12" db="EMBL/GenBank/DDBJ databases">
        <title>The genome of Folsomia candida.</title>
        <authorList>
            <person name="Faddeeva A."/>
            <person name="Derks M.F."/>
            <person name="Anvar Y."/>
            <person name="Smit S."/>
            <person name="Van Straalen N."/>
            <person name="Roelofs D."/>
        </authorList>
    </citation>
    <scope>NUCLEOTIDE SEQUENCE [LARGE SCALE GENOMIC DNA]</scope>
    <source>
        <strain evidence="4 5">VU population</strain>
        <tissue evidence="4">Whole body</tissue>
    </source>
</reference>
<gene>
    <name evidence="4" type="ORF">Fcan01_24096</name>
</gene>
<keyword evidence="5" id="KW-1185">Reference proteome</keyword>
<dbReference type="Gene3D" id="1.10.10.2590">
    <property type="entry name" value="BEN domain"/>
    <property type="match status" value="1"/>
</dbReference>
<evidence type="ECO:0000313" key="4">
    <source>
        <dbReference type="EMBL" id="OXA41145.1"/>
    </source>
</evidence>
<organism evidence="4 5">
    <name type="scientific">Folsomia candida</name>
    <name type="common">Springtail</name>
    <dbReference type="NCBI Taxonomy" id="158441"/>
    <lineage>
        <taxon>Eukaryota</taxon>
        <taxon>Metazoa</taxon>
        <taxon>Ecdysozoa</taxon>
        <taxon>Arthropoda</taxon>
        <taxon>Hexapoda</taxon>
        <taxon>Collembola</taxon>
        <taxon>Entomobryomorpha</taxon>
        <taxon>Isotomoidea</taxon>
        <taxon>Isotomidae</taxon>
        <taxon>Proisotominae</taxon>
        <taxon>Folsomia</taxon>
    </lineage>
</organism>
<evidence type="ECO:0000256" key="2">
    <source>
        <dbReference type="SAM" id="MobiDB-lite"/>
    </source>
</evidence>
<dbReference type="AlphaFoldDB" id="A0A226D6H2"/>
<dbReference type="PROSITE" id="PS51457">
    <property type="entry name" value="BEN"/>
    <property type="match status" value="1"/>
</dbReference>
<dbReference type="Proteomes" id="UP000198287">
    <property type="component" value="Unassembled WGS sequence"/>
</dbReference>
<dbReference type="OrthoDB" id="6498262at2759"/>
<feature type="coiled-coil region" evidence="1">
    <location>
        <begin position="140"/>
        <end position="167"/>
    </location>
</feature>
<proteinExistence type="predicted"/>
<evidence type="ECO:0000259" key="3">
    <source>
        <dbReference type="PROSITE" id="PS51457"/>
    </source>
</evidence>
<evidence type="ECO:0000313" key="5">
    <source>
        <dbReference type="Proteomes" id="UP000198287"/>
    </source>
</evidence>
<feature type="domain" description="BEN" evidence="3">
    <location>
        <begin position="185"/>
        <end position="302"/>
    </location>
</feature>
<feature type="compositionally biased region" description="Basic and acidic residues" evidence="2">
    <location>
        <begin position="91"/>
        <end position="101"/>
    </location>
</feature>
<accession>A0A226D6H2</accession>
<feature type="region of interest" description="Disordered" evidence="2">
    <location>
        <begin position="82"/>
        <end position="101"/>
    </location>
</feature>
<dbReference type="EMBL" id="LNIX01000030">
    <property type="protein sequence ID" value="OXA41145.1"/>
    <property type="molecule type" value="Genomic_DNA"/>
</dbReference>
<dbReference type="InterPro" id="IPR018379">
    <property type="entry name" value="BEN_domain"/>
</dbReference>
<sequence>MAFLLIEWPNETPKKYSVVSSEKLEDGSLRGDLRSIIGDIVQIVWTRGKIYPGLVLNIGTEHELSEEADELAFNAANSPVNEVTTGRKRKHEEPKKVPNRRQRAETIENIVENIPQPLISATSTGNITSQTQENNNDNLVTNFEDKYRRLKEKYRKLRTKYRDLKESIELNRTTEVELYPDRYPDSNVVLPAADLAAIKLGSNKPTVLARNLFRRLFSSDELSRHSLFGKKCNANKNAEPLPVIDTIRRDAIIRYVLKEEGLDEQLNTGNVEADKIFLKTKKATKKEIEKSLSQFLREECKK</sequence>
<comment type="caution">
    <text evidence="4">The sequence shown here is derived from an EMBL/GenBank/DDBJ whole genome shotgun (WGS) entry which is preliminary data.</text>
</comment>
<protein>
    <recommendedName>
        <fullName evidence="3">BEN domain-containing protein</fullName>
    </recommendedName>
</protein>
<evidence type="ECO:0000256" key="1">
    <source>
        <dbReference type="SAM" id="Coils"/>
    </source>
</evidence>
<name>A0A226D6H2_FOLCA</name>
<keyword evidence="1" id="KW-0175">Coiled coil</keyword>
<dbReference type="GO" id="GO:0003677">
    <property type="term" value="F:DNA binding"/>
    <property type="evidence" value="ECO:0007669"/>
    <property type="project" value="InterPro"/>
</dbReference>